<dbReference type="Proteomes" id="UP001321473">
    <property type="component" value="Unassembled WGS sequence"/>
</dbReference>
<organism evidence="1 2">
    <name type="scientific">Amblyomma americanum</name>
    <name type="common">Lone star tick</name>
    <dbReference type="NCBI Taxonomy" id="6943"/>
    <lineage>
        <taxon>Eukaryota</taxon>
        <taxon>Metazoa</taxon>
        <taxon>Ecdysozoa</taxon>
        <taxon>Arthropoda</taxon>
        <taxon>Chelicerata</taxon>
        <taxon>Arachnida</taxon>
        <taxon>Acari</taxon>
        <taxon>Parasitiformes</taxon>
        <taxon>Ixodida</taxon>
        <taxon>Ixodoidea</taxon>
        <taxon>Ixodidae</taxon>
        <taxon>Amblyomminae</taxon>
        <taxon>Amblyomma</taxon>
    </lineage>
</organism>
<reference evidence="1 2" key="1">
    <citation type="journal article" date="2023" name="Arcadia Sci">
        <title>De novo assembly of a long-read Amblyomma americanum tick genome.</title>
        <authorList>
            <person name="Chou S."/>
            <person name="Poskanzer K.E."/>
            <person name="Rollins M."/>
            <person name="Thuy-Boun P.S."/>
        </authorList>
    </citation>
    <scope>NUCLEOTIDE SEQUENCE [LARGE SCALE GENOMIC DNA]</scope>
    <source>
        <strain evidence="1">F_SG_1</strain>
        <tissue evidence="1">Salivary glands</tissue>
    </source>
</reference>
<dbReference type="EMBL" id="JARKHS020033030">
    <property type="protein sequence ID" value="KAK8759451.1"/>
    <property type="molecule type" value="Genomic_DNA"/>
</dbReference>
<evidence type="ECO:0000313" key="2">
    <source>
        <dbReference type="Proteomes" id="UP001321473"/>
    </source>
</evidence>
<proteinExistence type="predicted"/>
<keyword evidence="2" id="KW-1185">Reference proteome</keyword>
<evidence type="ECO:0000313" key="1">
    <source>
        <dbReference type="EMBL" id="KAK8759451.1"/>
    </source>
</evidence>
<comment type="caution">
    <text evidence="1">The sequence shown here is derived from an EMBL/GenBank/DDBJ whole genome shotgun (WGS) entry which is preliminary data.</text>
</comment>
<accession>A0AAQ4DAG1</accession>
<gene>
    <name evidence="1" type="ORF">V5799_002917</name>
</gene>
<name>A0AAQ4DAG1_AMBAM</name>
<sequence>MSETYSQTAKINTPYTRDNFLHNLVLHARSQTRDSALWSPFRHFATLAPLGSVVHDRRAYMVIGPMYLMEDFFYADATEPSLNLATLGGHVASEIRKAMRGYDAPALLEWIRKVTHAYSYKILKG</sequence>
<protein>
    <submittedName>
        <fullName evidence="1">Uncharacterized protein</fullName>
    </submittedName>
</protein>
<dbReference type="AlphaFoldDB" id="A0AAQ4DAG1"/>